<keyword evidence="4" id="KW-1185">Reference proteome</keyword>
<dbReference type="AlphaFoldDB" id="A0A6M9PPB7"/>
<dbReference type="PRINTS" id="PR00081">
    <property type="entry name" value="GDHRDH"/>
</dbReference>
<evidence type="ECO:0000256" key="2">
    <source>
        <dbReference type="ARBA" id="ARBA00023002"/>
    </source>
</evidence>
<sequence length="223" mass="24322">MQHIALVTGASTELGEASVRRFLAHDHRVIALDAESSQLEDMKLSLPVDQQQKILTLSLDMSDAEQVDELIASLLPEFSAVTVLVNNASLTPTQGQQREAQQTDWSLGINRNIKGLVHVTRILLPGMVERQCGHVINVGAVGAQNPCLGGDVYGGTKAFFQQFSLNLRADLIGTAVRVSSIHTIATEKELLSANDVAESIFWVSHLPHHMNINRLELMPATKT</sequence>
<dbReference type="Gene3D" id="3.40.50.720">
    <property type="entry name" value="NAD(P)-binding Rossmann-like Domain"/>
    <property type="match status" value="1"/>
</dbReference>
<gene>
    <name evidence="3" type="ORF">DCO16_03720</name>
</gene>
<evidence type="ECO:0000313" key="3">
    <source>
        <dbReference type="EMBL" id="QKM62261.1"/>
    </source>
</evidence>
<organism evidence="3 4">
    <name type="scientific">Polynucleobacter antarcticus</name>
    <dbReference type="NCBI Taxonomy" id="1743162"/>
    <lineage>
        <taxon>Bacteria</taxon>
        <taxon>Pseudomonadati</taxon>
        <taxon>Pseudomonadota</taxon>
        <taxon>Betaproteobacteria</taxon>
        <taxon>Burkholderiales</taxon>
        <taxon>Burkholderiaceae</taxon>
        <taxon>Polynucleobacter</taxon>
    </lineage>
</organism>
<dbReference type="GO" id="GO:0016491">
    <property type="term" value="F:oxidoreductase activity"/>
    <property type="evidence" value="ECO:0007669"/>
    <property type="project" value="UniProtKB-KW"/>
</dbReference>
<name>A0A6M9PPB7_9BURK</name>
<dbReference type="GO" id="GO:0005829">
    <property type="term" value="C:cytosol"/>
    <property type="evidence" value="ECO:0007669"/>
    <property type="project" value="TreeGrafter"/>
</dbReference>
<keyword evidence="2" id="KW-0560">Oxidoreductase</keyword>
<dbReference type="KEGG" id="pani:DCO16_03720"/>
<evidence type="ECO:0000313" key="4">
    <source>
        <dbReference type="Proteomes" id="UP000500806"/>
    </source>
</evidence>
<dbReference type="InterPro" id="IPR036291">
    <property type="entry name" value="NAD(P)-bd_dom_sf"/>
</dbReference>
<dbReference type="EMBL" id="CP028941">
    <property type="protein sequence ID" value="QKM62261.1"/>
    <property type="molecule type" value="Genomic_DNA"/>
</dbReference>
<dbReference type="InterPro" id="IPR002347">
    <property type="entry name" value="SDR_fam"/>
</dbReference>
<dbReference type="Pfam" id="PF00106">
    <property type="entry name" value="adh_short"/>
    <property type="match status" value="1"/>
</dbReference>
<dbReference type="PANTHER" id="PTHR43086:SF3">
    <property type="entry name" value="NADP-DEPENDENT 3-HYDROXY ACID DEHYDROGENASE YDFG"/>
    <property type="match status" value="1"/>
</dbReference>
<dbReference type="Proteomes" id="UP000500806">
    <property type="component" value="Chromosome"/>
</dbReference>
<dbReference type="RefSeq" id="WP_173942408.1">
    <property type="nucleotide sequence ID" value="NZ_CBCSCD010000003.1"/>
</dbReference>
<comment type="similarity">
    <text evidence="1">Belongs to the short-chain dehydrogenases/reductases (SDR) family.</text>
</comment>
<protein>
    <submittedName>
        <fullName evidence="3">NADP-dependent 3-hydroxy acid dehydrogenase</fullName>
    </submittedName>
</protein>
<dbReference type="SUPFAM" id="SSF51735">
    <property type="entry name" value="NAD(P)-binding Rossmann-fold domains"/>
    <property type="match status" value="1"/>
</dbReference>
<evidence type="ECO:0000256" key="1">
    <source>
        <dbReference type="ARBA" id="ARBA00006484"/>
    </source>
</evidence>
<proteinExistence type="inferred from homology"/>
<dbReference type="PANTHER" id="PTHR43086">
    <property type="entry name" value="VERY-LONG-CHAIN 3-OXOOACYL-COA REDUCTASE"/>
    <property type="match status" value="1"/>
</dbReference>
<accession>A0A6M9PPB7</accession>
<reference evidence="3 4" key="1">
    <citation type="submission" date="2018-04" db="EMBL/GenBank/DDBJ databases">
        <title>Polynucleobacter sp. LimPoW16 genome.</title>
        <authorList>
            <person name="Hahn M.W."/>
        </authorList>
    </citation>
    <scope>NUCLEOTIDE SEQUENCE [LARGE SCALE GENOMIC DNA]</scope>
    <source>
        <strain evidence="3 4">LimPoW16</strain>
    </source>
</reference>